<feature type="domain" description="GIY-YIG" evidence="1">
    <location>
        <begin position="27"/>
        <end position="71"/>
    </location>
</feature>
<dbReference type="InterPro" id="IPR035901">
    <property type="entry name" value="GIY-YIG_endonuc_sf"/>
</dbReference>
<evidence type="ECO:0000313" key="3">
    <source>
        <dbReference type="Proteomes" id="UP000472260"/>
    </source>
</evidence>
<proteinExistence type="predicted"/>
<dbReference type="PANTHER" id="PTHR20208">
    <property type="entry name" value="STRUCTURE-SPECIFIC ENDONUCLEASE SUBUNIT SLX1"/>
    <property type="match status" value="1"/>
</dbReference>
<dbReference type="InterPro" id="IPR000305">
    <property type="entry name" value="GIY-YIG_endonuc"/>
</dbReference>
<name>A0A671KFN2_9TELE</name>
<organism evidence="2 3">
    <name type="scientific">Sinocyclocheilus anshuiensis</name>
    <dbReference type="NCBI Taxonomy" id="1608454"/>
    <lineage>
        <taxon>Eukaryota</taxon>
        <taxon>Metazoa</taxon>
        <taxon>Chordata</taxon>
        <taxon>Craniata</taxon>
        <taxon>Vertebrata</taxon>
        <taxon>Euteleostomi</taxon>
        <taxon>Actinopterygii</taxon>
        <taxon>Neopterygii</taxon>
        <taxon>Teleostei</taxon>
        <taxon>Ostariophysi</taxon>
        <taxon>Cypriniformes</taxon>
        <taxon>Cyprinidae</taxon>
        <taxon>Cyprininae</taxon>
        <taxon>Sinocyclocheilus</taxon>
    </lineage>
</organism>
<sequence length="236" mass="27507">SCFLIMDFYGEKMLNVILFTLSVEMSRQHNAGRHRGGARRTSGRGPWEMVLIIHGFPSDIAALRFEWAWQHPRISRRLLHVAWRSRKESSLQFHWRVVSNMLRVQEYRMDFAPGLQPPLQIPLTFGCVRAKTKPQQECEEHDERQVKRCVLCGVFVKVSSTLLSKLWIDHLVSSLPVKCLTLPTYFHHSVLWGSLIRHKNGCYGDLEEITSSSSQSETHWHFPHLHMQRQRPIGKS</sequence>
<dbReference type="AlphaFoldDB" id="A0A671KFN2"/>
<dbReference type="GO" id="GO:0000724">
    <property type="term" value="P:double-strand break repair via homologous recombination"/>
    <property type="evidence" value="ECO:0007669"/>
    <property type="project" value="TreeGrafter"/>
</dbReference>
<accession>A0A671KFN2</accession>
<keyword evidence="3" id="KW-1185">Reference proteome</keyword>
<dbReference type="GO" id="GO:0017108">
    <property type="term" value="F:5'-flap endonuclease activity"/>
    <property type="evidence" value="ECO:0007669"/>
    <property type="project" value="TreeGrafter"/>
</dbReference>
<evidence type="ECO:0000259" key="1">
    <source>
        <dbReference type="Pfam" id="PF01541"/>
    </source>
</evidence>
<dbReference type="GO" id="GO:0033557">
    <property type="term" value="C:Slx1-Slx4 complex"/>
    <property type="evidence" value="ECO:0007669"/>
    <property type="project" value="TreeGrafter"/>
</dbReference>
<reference evidence="2" key="2">
    <citation type="submission" date="2025-09" db="UniProtKB">
        <authorList>
            <consortium name="Ensembl"/>
        </authorList>
    </citation>
    <scope>IDENTIFICATION</scope>
</reference>
<evidence type="ECO:0000313" key="2">
    <source>
        <dbReference type="Ensembl" id="ENSSANP00000004745.1"/>
    </source>
</evidence>
<dbReference type="Proteomes" id="UP000472260">
    <property type="component" value="Unassembled WGS sequence"/>
</dbReference>
<protein>
    <submittedName>
        <fullName evidence="2">SLX1 homolog B, structure-specific endonuclease subunit</fullName>
    </submittedName>
</protein>
<dbReference type="Pfam" id="PF01541">
    <property type="entry name" value="GIY-YIG"/>
    <property type="match status" value="1"/>
</dbReference>
<dbReference type="Ensembl" id="ENSSANT00000005101.1">
    <property type="protein sequence ID" value="ENSSANP00000004745.1"/>
    <property type="gene ID" value="ENSSANG00000002577.1"/>
</dbReference>
<dbReference type="InterPro" id="IPR050381">
    <property type="entry name" value="SLX1_endonuclease"/>
</dbReference>
<dbReference type="GO" id="GO:0008821">
    <property type="term" value="F:crossover junction DNA endonuclease activity"/>
    <property type="evidence" value="ECO:0007669"/>
    <property type="project" value="TreeGrafter"/>
</dbReference>
<dbReference type="PANTHER" id="PTHR20208:SF10">
    <property type="entry name" value="STRUCTURE-SPECIFIC ENDONUCLEASE SUBUNIT SLX1"/>
    <property type="match status" value="1"/>
</dbReference>
<dbReference type="Gene3D" id="3.40.1440.10">
    <property type="entry name" value="GIY-YIG endonuclease"/>
    <property type="match status" value="1"/>
</dbReference>
<reference evidence="2" key="1">
    <citation type="submission" date="2025-08" db="UniProtKB">
        <authorList>
            <consortium name="Ensembl"/>
        </authorList>
    </citation>
    <scope>IDENTIFICATION</scope>
</reference>